<dbReference type="Proteomes" id="UP000015102">
    <property type="component" value="Unassembled WGS sequence"/>
</dbReference>
<protein>
    <submittedName>
        <fullName evidence="5">Uncharacterized protein</fullName>
    </submittedName>
</protein>
<dbReference type="PANTHER" id="PTHR10414:SF71">
    <property type="entry name" value="FI05338P"/>
    <property type="match status" value="1"/>
</dbReference>
<keyword evidence="4" id="KW-0812">Transmembrane</keyword>
<dbReference type="EMBL" id="CAQQ02174458">
    <property type="status" value="NOT_ANNOTATED_CDS"/>
    <property type="molecule type" value="Genomic_DNA"/>
</dbReference>
<dbReference type="HOGENOM" id="CLU_1696983_0_0_1"/>
<keyword evidence="6" id="KW-1185">Reference proteome</keyword>
<feature type="transmembrane region" description="Helical" evidence="4">
    <location>
        <begin position="21"/>
        <end position="37"/>
    </location>
</feature>
<reference evidence="5" key="2">
    <citation type="submission" date="2015-06" db="UniProtKB">
        <authorList>
            <consortium name="EnsemblMetazoa"/>
        </authorList>
    </citation>
    <scope>IDENTIFICATION</scope>
</reference>
<dbReference type="GO" id="GO:0004307">
    <property type="term" value="F:ethanolaminephosphotransferase activity"/>
    <property type="evidence" value="ECO:0007669"/>
    <property type="project" value="TreeGrafter"/>
</dbReference>
<keyword evidence="4" id="KW-1133">Transmembrane helix</keyword>
<dbReference type="GO" id="GO:0005789">
    <property type="term" value="C:endoplasmic reticulum membrane"/>
    <property type="evidence" value="ECO:0007669"/>
    <property type="project" value="TreeGrafter"/>
</dbReference>
<evidence type="ECO:0000313" key="6">
    <source>
        <dbReference type="Proteomes" id="UP000015102"/>
    </source>
</evidence>
<feature type="transmembrane region" description="Helical" evidence="4">
    <location>
        <begin position="49"/>
        <end position="67"/>
    </location>
</feature>
<reference evidence="6" key="1">
    <citation type="submission" date="2013-02" db="EMBL/GenBank/DDBJ databases">
        <authorList>
            <person name="Hughes D."/>
        </authorList>
    </citation>
    <scope>NUCLEOTIDE SEQUENCE</scope>
    <source>
        <strain>Durham</strain>
        <strain evidence="6">NC isolate 2 -- Noor lab</strain>
    </source>
</reference>
<accession>T1H544</accession>
<keyword evidence="3 4" id="KW-0472">Membrane</keyword>
<evidence type="ECO:0000256" key="2">
    <source>
        <dbReference type="ARBA" id="ARBA00010441"/>
    </source>
</evidence>
<dbReference type="GO" id="GO:0005794">
    <property type="term" value="C:Golgi apparatus"/>
    <property type="evidence" value="ECO:0007669"/>
    <property type="project" value="TreeGrafter"/>
</dbReference>
<dbReference type="EnsemblMetazoa" id="MESCA011419-RA">
    <property type="protein sequence ID" value="MESCA011419-PA"/>
    <property type="gene ID" value="MESCA011419"/>
</dbReference>
<dbReference type="STRING" id="36166.T1H544"/>
<organism evidence="5 6">
    <name type="scientific">Megaselia scalaris</name>
    <name type="common">Humpbacked fly</name>
    <name type="synonym">Phora scalaris</name>
    <dbReference type="NCBI Taxonomy" id="36166"/>
    <lineage>
        <taxon>Eukaryota</taxon>
        <taxon>Metazoa</taxon>
        <taxon>Ecdysozoa</taxon>
        <taxon>Arthropoda</taxon>
        <taxon>Hexapoda</taxon>
        <taxon>Insecta</taxon>
        <taxon>Pterygota</taxon>
        <taxon>Neoptera</taxon>
        <taxon>Endopterygota</taxon>
        <taxon>Diptera</taxon>
        <taxon>Brachycera</taxon>
        <taxon>Muscomorpha</taxon>
        <taxon>Platypezoidea</taxon>
        <taxon>Phoridae</taxon>
        <taxon>Megaseliini</taxon>
        <taxon>Megaselia</taxon>
    </lineage>
</organism>
<name>T1H544_MEGSC</name>
<feature type="transmembrane region" description="Helical" evidence="4">
    <location>
        <begin position="77"/>
        <end position="95"/>
    </location>
</feature>
<dbReference type="PANTHER" id="PTHR10414">
    <property type="entry name" value="ETHANOLAMINEPHOSPHOTRANSFERASE"/>
    <property type="match status" value="1"/>
</dbReference>
<comment type="subcellular location">
    <subcellularLocation>
        <location evidence="1">Membrane</location>
    </subcellularLocation>
</comment>
<evidence type="ECO:0000256" key="3">
    <source>
        <dbReference type="ARBA" id="ARBA00023136"/>
    </source>
</evidence>
<dbReference type="OMA" id="HIPITIW"/>
<comment type="similarity">
    <text evidence="2">Belongs to the CDP-alcohol phosphatidyltransferase class-I family.</text>
</comment>
<proteinExistence type="inferred from homology"/>
<evidence type="ECO:0000256" key="1">
    <source>
        <dbReference type="ARBA" id="ARBA00004370"/>
    </source>
</evidence>
<dbReference type="AlphaFoldDB" id="T1H544"/>
<evidence type="ECO:0000313" key="5">
    <source>
        <dbReference type="EnsemblMetazoa" id="MESCA011419-PA"/>
    </source>
</evidence>
<dbReference type="GO" id="GO:0006646">
    <property type="term" value="P:phosphatidylethanolamine biosynthetic process"/>
    <property type="evidence" value="ECO:0007669"/>
    <property type="project" value="TreeGrafter"/>
</dbReference>
<dbReference type="InterPro" id="IPR014472">
    <property type="entry name" value="CHOPT"/>
</dbReference>
<sequence>MISYKYKTGKMRNYSEAMRPMYPFLIFMFLLILWPIISPNSICDKDPRVLFLLSGTIFSNISCRLIVSQMSNTRCEVYHWMMPVYIIFIILSLWIPQLERILLYTLCLITTLSHWHYGSRVVQVMCVHFNRACFSTNPRNAIDEPKTK</sequence>
<evidence type="ECO:0000256" key="4">
    <source>
        <dbReference type="SAM" id="Phobius"/>
    </source>
</evidence>